<evidence type="ECO:0000256" key="4">
    <source>
        <dbReference type="PROSITE-ProRule" id="PRU00520"/>
    </source>
</evidence>
<keyword evidence="4" id="KW-0378">Hydrolase</keyword>
<dbReference type="PROSITE" id="PS51160">
    <property type="entry name" value="ACYLPHOSPHATASE_3"/>
    <property type="match status" value="1"/>
</dbReference>
<feature type="active site" evidence="4">
    <location>
        <position position="20"/>
    </location>
</feature>
<dbReference type="EC" id="3.6.1.7" evidence="2 4"/>
<accession>A0A1G2PIL8</accession>
<evidence type="ECO:0000313" key="8">
    <source>
        <dbReference type="Proteomes" id="UP000177629"/>
    </source>
</evidence>
<evidence type="ECO:0000256" key="3">
    <source>
        <dbReference type="ARBA" id="ARBA00047645"/>
    </source>
</evidence>
<dbReference type="InterPro" id="IPR001792">
    <property type="entry name" value="Acylphosphatase-like_dom"/>
</dbReference>
<comment type="catalytic activity">
    <reaction evidence="3 4">
        <text>an acyl phosphate + H2O = a carboxylate + phosphate + H(+)</text>
        <dbReference type="Rhea" id="RHEA:14965"/>
        <dbReference type="ChEBI" id="CHEBI:15377"/>
        <dbReference type="ChEBI" id="CHEBI:15378"/>
        <dbReference type="ChEBI" id="CHEBI:29067"/>
        <dbReference type="ChEBI" id="CHEBI:43474"/>
        <dbReference type="ChEBI" id="CHEBI:59918"/>
        <dbReference type="EC" id="3.6.1.7"/>
    </reaction>
</comment>
<feature type="domain" description="Acylphosphatase-like" evidence="6">
    <location>
        <begin position="5"/>
        <end position="91"/>
    </location>
</feature>
<evidence type="ECO:0000313" key="7">
    <source>
        <dbReference type="EMBL" id="OHA48160.1"/>
    </source>
</evidence>
<evidence type="ECO:0000256" key="1">
    <source>
        <dbReference type="ARBA" id="ARBA00005614"/>
    </source>
</evidence>
<dbReference type="GO" id="GO:0003998">
    <property type="term" value="F:acylphosphatase activity"/>
    <property type="evidence" value="ECO:0007669"/>
    <property type="project" value="UniProtKB-EC"/>
</dbReference>
<dbReference type="InterPro" id="IPR020456">
    <property type="entry name" value="Acylphosphatase"/>
</dbReference>
<evidence type="ECO:0000256" key="2">
    <source>
        <dbReference type="ARBA" id="ARBA00012150"/>
    </source>
</evidence>
<dbReference type="InterPro" id="IPR036046">
    <property type="entry name" value="Acylphosphatase-like_dom_sf"/>
</dbReference>
<dbReference type="SUPFAM" id="SSF54975">
    <property type="entry name" value="Acylphosphatase/BLUF domain-like"/>
    <property type="match status" value="1"/>
</dbReference>
<dbReference type="EMBL" id="MHSS01000008">
    <property type="protein sequence ID" value="OHA48160.1"/>
    <property type="molecule type" value="Genomic_DNA"/>
</dbReference>
<dbReference type="AlphaFoldDB" id="A0A1G2PIL8"/>
<comment type="caution">
    <text evidence="7">The sequence shown here is derived from an EMBL/GenBank/DDBJ whole genome shotgun (WGS) entry which is preliminary data.</text>
</comment>
<dbReference type="PROSITE" id="PS00150">
    <property type="entry name" value="ACYLPHOSPHATASE_1"/>
    <property type="match status" value="1"/>
</dbReference>
<dbReference type="Gene3D" id="3.30.70.100">
    <property type="match status" value="1"/>
</dbReference>
<dbReference type="Proteomes" id="UP000177629">
    <property type="component" value="Unassembled WGS sequence"/>
</dbReference>
<dbReference type="PANTHER" id="PTHR47268:SF4">
    <property type="entry name" value="ACYLPHOSPHATASE"/>
    <property type="match status" value="1"/>
</dbReference>
<reference evidence="7 8" key="1">
    <citation type="journal article" date="2016" name="Nat. Commun.">
        <title>Thousands of microbial genomes shed light on interconnected biogeochemical processes in an aquifer system.</title>
        <authorList>
            <person name="Anantharaman K."/>
            <person name="Brown C.T."/>
            <person name="Hug L.A."/>
            <person name="Sharon I."/>
            <person name="Castelle C.J."/>
            <person name="Probst A.J."/>
            <person name="Thomas B.C."/>
            <person name="Singh A."/>
            <person name="Wilkins M.J."/>
            <person name="Karaoz U."/>
            <person name="Brodie E.L."/>
            <person name="Williams K.H."/>
            <person name="Hubbard S.S."/>
            <person name="Banfield J.F."/>
        </authorList>
    </citation>
    <scope>NUCLEOTIDE SEQUENCE [LARGE SCALE GENOMIC DNA]</scope>
</reference>
<evidence type="ECO:0000259" key="6">
    <source>
        <dbReference type="PROSITE" id="PS51160"/>
    </source>
</evidence>
<protein>
    <recommendedName>
        <fullName evidence="2 4">acylphosphatase</fullName>
        <ecNumber evidence="2 4">3.6.1.7</ecNumber>
    </recommendedName>
</protein>
<dbReference type="STRING" id="1802362.A2806_00795"/>
<name>A0A1G2PIL8_9BACT</name>
<comment type="similarity">
    <text evidence="1 5">Belongs to the acylphosphatase family.</text>
</comment>
<sequence>MDQGRLSIVIDGIVQGVFFRISAKQKAEELGIVGYAENLPDGKVKIMAEGNKDSLHQFLGWCHKGSSFARVSHVSFHWEKVRGNINEFSIR</sequence>
<organism evidence="7 8">
    <name type="scientific">Candidatus Terrybacteria bacterium RIFCSPHIGHO2_01_FULL_48_17</name>
    <dbReference type="NCBI Taxonomy" id="1802362"/>
    <lineage>
        <taxon>Bacteria</taxon>
        <taxon>Candidatus Terryibacteriota</taxon>
    </lineage>
</organism>
<evidence type="ECO:0000256" key="5">
    <source>
        <dbReference type="RuleBase" id="RU004168"/>
    </source>
</evidence>
<proteinExistence type="inferred from homology"/>
<dbReference type="Pfam" id="PF00708">
    <property type="entry name" value="Acylphosphatase"/>
    <property type="match status" value="1"/>
</dbReference>
<dbReference type="PANTHER" id="PTHR47268">
    <property type="entry name" value="ACYLPHOSPHATASE"/>
    <property type="match status" value="1"/>
</dbReference>
<feature type="active site" evidence="4">
    <location>
        <position position="38"/>
    </location>
</feature>
<gene>
    <name evidence="7" type="ORF">A2806_00795</name>
</gene>
<dbReference type="InterPro" id="IPR017968">
    <property type="entry name" value="Acylphosphatase_CS"/>
</dbReference>